<keyword evidence="2" id="KW-1185">Reference proteome</keyword>
<dbReference type="AlphaFoldDB" id="A0A6A4QM10"/>
<dbReference type="EMBL" id="WOCE01000004">
    <property type="protein sequence ID" value="KAE9615021.1"/>
    <property type="molecule type" value="Genomic_DNA"/>
</dbReference>
<proteinExistence type="predicted"/>
<accession>A0A6A4QM10</accession>
<protein>
    <submittedName>
        <fullName evidence="1">Uncharacterized protein</fullName>
    </submittedName>
</protein>
<reference evidence="2" key="1">
    <citation type="journal article" date="2020" name="Nat. Commun.">
        <title>Genome sequence of the cluster root forming white lupin.</title>
        <authorList>
            <person name="Hufnagel B."/>
            <person name="Marques A."/>
            <person name="Soriano A."/>
            <person name="Marques L."/>
            <person name="Divol F."/>
            <person name="Doumas P."/>
            <person name="Sallet E."/>
            <person name="Mancinotti D."/>
            <person name="Carrere S."/>
            <person name="Marande W."/>
            <person name="Arribat S."/>
            <person name="Keller J."/>
            <person name="Huneau C."/>
            <person name="Blein T."/>
            <person name="Aime D."/>
            <person name="Laguerre M."/>
            <person name="Taylor J."/>
            <person name="Schubert V."/>
            <person name="Nelson M."/>
            <person name="Geu-Flores F."/>
            <person name="Crespi M."/>
            <person name="Gallardo-Guerrero K."/>
            <person name="Delaux P.-M."/>
            <person name="Salse J."/>
            <person name="Berges H."/>
            <person name="Guyot R."/>
            <person name="Gouzy J."/>
            <person name="Peret B."/>
        </authorList>
    </citation>
    <scope>NUCLEOTIDE SEQUENCE [LARGE SCALE GENOMIC DNA]</scope>
    <source>
        <strain evidence="2">cv. Amiga</strain>
    </source>
</reference>
<gene>
    <name evidence="1" type="ORF">Lalb_Chr04g0250871</name>
</gene>
<evidence type="ECO:0000313" key="1">
    <source>
        <dbReference type="EMBL" id="KAE9615021.1"/>
    </source>
</evidence>
<sequence length="97" mass="10931">MFNEIKQNEDKPPKRYGAEVEGYPTFYRPVSRISAFSFYNPPGRPANSHGSLLGPEFVYYLEPTSFTSHELISIATDLNNIVWINSGLENYGAVLAK</sequence>
<dbReference type="Proteomes" id="UP000447434">
    <property type="component" value="Chromosome 4"/>
</dbReference>
<dbReference type="OrthoDB" id="2143914at2759"/>
<evidence type="ECO:0000313" key="2">
    <source>
        <dbReference type="Proteomes" id="UP000447434"/>
    </source>
</evidence>
<name>A0A6A4QM10_LUPAL</name>
<organism evidence="1 2">
    <name type="scientific">Lupinus albus</name>
    <name type="common">White lupine</name>
    <name type="synonym">Lupinus termis</name>
    <dbReference type="NCBI Taxonomy" id="3870"/>
    <lineage>
        <taxon>Eukaryota</taxon>
        <taxon>Viridiplantae</taxon>
        <taxon>Streptophyta</taxon>
        <taxon>Embryophyta</taxon>
        <taxon>Tracheophyta</taxon>
        <taxon>Spermatophyta</taxon>
        <taxon>Magnoliopsida</taxon>
        <taxon>eudicotyledons</taxon>
        <taxon>Gunneridae</taxon>
        <taxon>Pentapetalae</taxon>
        <taxon>rosids</taxon>
        <taxon>fabids</taxon>
        <taxon>Fabales</taxon>
        <taxon>Fabaceae</taxon>
        <taxon>Papilionoideae</taxon>
        <taxon>50 kb inversion clade</taxon>
        <taxon>genistoids sensu lato</taxon>
        <taxon>core genistoids</taxon>
        <taxon>Genisteae</taxon>
        <taxon>Lupinus</taxon>
    </lineage>
</organism>
<comment type="caution">
    <text evidence="1">The sequence shown here is derived from an EMBL/GenBank/DDBJ whole genome shotgun (WGS) entry which is preliminary data.</text>
</comment>